<reference evidence="2 3" key="2">
    <citation type="journal article" date="2016" name="Int. J. Syst. Evol. Microbiol.">
        <title>Flavisolibacter tropicus sp. nov., isolated from tropical soil.</title>
        <authorList>
            <person name="Lee J.J."/>
            <person name="Kang M.S."/>
            <person name="Kim G.S."/>
            <person name="Lee C.S."/>
            <person name="Lim S."/>
            <person name="Lee J."/>
            <person name="Roh S.H."/>
            <person name="Kang H."/>
            <person name="Ha J.M."/>
            <person name="Bae S."/>
            <person name="Jung H.Y."/>
            <person name="Kim M.K."/>
        </authorList>
    </citation>
    <scope>NUCLEOTIDE SEQUENCE [LARGE SCALE GENOMIC DNA]</scope>
    <source>
        <strain evidence="2 3">LCS9</strain>
    </source>
</reference>
<keyword evidence="1" id="KW-0472">Membrane</keyword>
<feature type="transmembrane region" description="Helical" evidence="1">
    <location>
        <begin position="41"/>
        <end position="60"/>
    </location>
</feature>
<dbReference type="AlphaFoldDB" id="A0A172TXQ2"/>
<gene>
    <name evidence="2" type="ORF">SY85_15240</name>
</gene>
<keyword evidence="1" id="KW-1133">Transmembrane helix</keyword>
<feature type="transmembrane region" description="Helical" evidence="1">
    <location>
        <begin position="9"/>
        <end position="29"/>
    </location>
</feature>
<protein>
    <submittedName>
        <fullName evidence="2">Uncharacterized protein</fullName>
    </submittedName>
</protein>
<dbReference type="OrthoDB" id="1495688at2"/>
<organism evidence="2 3">
    <name type="scientific">Flavisolibacter tropicus</name>
    <dbReference type="NCBI Taxonomy" id="1492898"/>
    <lineage>
        <taxon>Bacteria</taxon>
        <taxon>Pseudomonadati</taxon>
        <taxon>Bacteroidota</taxon>
        <taxon>Chitinophagia</taxon>
        <taxon>Chitinophagales</taxon>
        <taxon>Chitinophagaceae</taxon>
        <taxon>Flavisolibacter</taxon>
    </lineage>
</organism>
<proteinExistence type="predicted"/>
<keyword evidence="1" id="KW-0812">Transmembrane</keyword>
<dbReference type="RefSeq" id="WP_066405769.1">
    <property type="nucleotide sequence ID" value="NZ_CP011390.1"/>
</dbReference>
<dbReference type="KEGG" id="fla:SY85_15240"/>
<sequence>MNLLAKKQLFISATLSLTGLTVWLTISGITNDVEAWYSDQYYQIGLPIMFLTAAIAGFIAPSKPWLWGVLIVILQPAFIFTQAKITPRIYVGVLFFLAFMVMAIGFAYLGTILRSLLKNKASKTAFNLN</sequence>
<dbReference type="Proteomes" id="UP000077177">
    <property type="component" value="Chromosome"/>
</dbReference>
<reference evidence="3" key="1">
    <citation type="submission" date="2015-01" db="EMBL/GenBank/DDBJ databases">
        <title>Flavisolibacter sp./LCS9/ whole genome sequencing.</title>
        <authorList>
            <person name="Kim M.K."/>
            <person name="Srinivasan S."/>
            <person name="Lee J.-J."/>
        </authorList>
    </citation>
    <scope>NUCLEOTIDE SEQUENCE [LARGE SCALE GENOMIC DNA]</scope>
    <source>
        <strain evidence="3">LCS9</strain>
    </source>
</reference>
<feature type="transmembrane region" description="Helical" evidence="1">
    <location>
        <begin position="89"/>
        <end position="113"/>
    </location>
</feature>
<evidence type="ECO:0000313" key="3">
    <source>
        <dbReference type="Proteomes" id="UP000077177"/>
    </source>
</evidence>
<dbReference type="EMBL" id="CP011390">
    <property type="protein sequence ID" value="ANE51654.1"/>
    <property type="molecule type" value="Genomic_DNA"/>
</dbReference>
<accession>A0A172TXQ2</accession>
<feature type="transmembrane region" description="Helical" evidence="1">
    <location>
        <begin position="65"/>
        <end position="83"/>
    </location>
</feature>
<keyword evidence="3" id="KW-1185">Reference proteome</keyword>
<evidence type="ECO:0000313" key="2">
    <source>
        <dbReference type="EMBL" id="ANE51654.1"/>
    </source>
</evidence>
<evidence type="ECO:0000256" key="1">
    <source>
        <dbReference type="SAM" id="Phobius"/>
    </source>
</evidence>
<name>A0A172TXQ2_9BACT</name>